<dbReference type="InterPro" id="IPR012337">
    <property type="entry name" value="RNaseH-like_sf"/>
</dbReference>
<accession>J4UF79</accession>
<dbReference type="PANTHER" id="PTHR33481">
    <property type="entry name" value="REVERSE TRANSCRIPTASE"/>
    <property type="match status" value="1"/>
</dbReference>
<dbReference type="HOGENOM" id="CLU_310784_0_0_1"/>
<dbReference type="CDD" id="cd09276">
    <property type="entry name" value="Rnase_HI_RT_non_LTR"/>
    <property type="match status" value="1"/>
</dbReference>
<dbReference type="GO" id="GO:0008270">
    <property type="term" value="F:zinc ion binding"/>
    <property type="evidence" value="ECO:0007669"/>
    <property type="project" value="UniProtKB-KW"/>
</dbReference>
<evidence type="ECO:0000313" key="5">
    <source>
        <dbReference type="Proteomes" id="UP000002762"/>
    </source>
</evidence>
<dbReference type="GO" id="GO:0003676">
    <property type="term" value="F:nucleic acid binding"/>
    <property type="evidence" value="ECO:0007669"/>
    <property type="project" value="InterPro"/>
</dbReference>
<dbReference type="Proteomes" id="UP000002762">
    <property type="component" value="Unassembled WGS sequence"/>
</dbReference>
<evidence type="ECO:0000259" key="3">
    <source>
        <dbReference type="PROSITE" id="PS50157"/>
    </source>
</evidence>
<dbReference type="PROSITE" id="PS50157">
    <property type="entry name" value="ZINC_FINGER_C2H2_2"/>
    <property type="match status" value="1"/>
</dbReference>
<organism evidence="4 5">
    <name type="scientific">Beauveria bassiana (strain ARSEF 2860)</name>
    <name type="common">White muscardine disease fungus</name>
    <name type="synonym">Tritirachium shiotae</name>
    <dbReference type="NCBI Taxonomy" id="655819"/>
    <lineage>
        <taxon>Eukaryota</taxon>
        <taxon>Fungi</taxon>
        <taxon>Dikarya</taxon>
        <taxon>Ascomycota</taxon>
        <taxon>Pezizomycotina</taxon>
        <taxon>Sordariomycetes</taxon>
        <taxon>Hypocreomycetidae</taxon>
        <taxon>Hypocreales</taxon>
        <taxon>Cordycipitaceae</taxon>
        <taxon>Beauveria</taxon>
    </lineage>
</organism>
<feature type="region of interest" description="Disordered" evidence="2">
    <location>
        <begin position="370"/>
        <end position="402"/>
    </location>
</feature>
<dbReference type="InParanoid" id="J4UF79"/>
<dbReference type="InterPro" id="IPR013087">
    <property type="entry name" value="Znf_C2H2_type"/>
</dbReference>
<dbReference type="PANTHER" id="PTHR33481:SF1">
    <property type="entry name" value="ENDONUCLEASE_EXONUCLEASE_PHOSPHATASE DOMAIN-CONTAINING PROTEIN-RELATED"/>
    <property type="match status" value="1"/>
</dbReference>
<dbReference type="Gene3D" id="3.30.420.10">
    <property type="entry name" value="Ribonuclease H-like superfamily/Ribonuclease H"/>
    <property type="match status" value="1"/>
</dbReference>
<gene>
    <name evidence="4" type="ORF">BBA_09949</name>
</gene>
<keyword evidence="1" id="KW-0479">Metal-binding</keyword>
<dbReference type="GeneID" id="19892961"/>
<evidence type="ECO:0000313" key="4">
    <source>
        <dbReference type="EMBL" id="EJP61112.1"/>
    </source>
</evidence>
<sequence length="946" mass="105530">MQPIAGGDRGRQNQVPWNIVQPYLESTILLIGKVLRQPALREILQQNSVGLSTAPHDATTHKNQTTVTAYKDRTVTVKLKDNGMIQRHRTRPASWTKQHIETAVRTNSVMTPIKVDAAHRLKSGDIQIVANTTAEAKMLKENQGWIRNLGENAEPIVPTYGVIVHGIPTNSLNIKDQETTIQQMLADNHTVFPSANISYIGWLTKEAHLKRASLIVVEFIEPEMANAIIYTGMVWDGQIHQCQLYDRAYRVKQCFRCYSYGHISTQCNASRTCGYCAEQHELKHCPRKESGISQGIPRHLLACATEGDIGAIRNHQHKDTPGNDTNDTNDIRGTVSNKHRAPAPAPAPAPPRLITRRSANASMPIVVEADSPPEVQSQQAQTATTSQAAPETITAPTPLNPTVEDSWATPELPVEFTVQPTIDPQLTTTEEPAAATPMAYPEEGVLGFSTQEADNWLQRIGLNNNWLDEAQEDDSSPLTSAVTDTRTAQENAELTVSRCMKICVYCGKGFEIAAELRKHMRRRYTTRNISVTMETRAPHSAGHHIQKMLRNAHRQRVEETSANQSGLWKLVKWAKNRHAPSSACTPSLVTPDGGLAERPEEKAEVLRQSFFPPPSQADLADIEGYQYPAPIECPAITISEIEKTVKSAAPNKAPGVYKITNYVLHETLNIFMPCLHKLFNTYLEQGYCPAHFKATVTVVLRKPGKEDYSQPKSYRSIALLNTLGKVLDGVIANRLAYLADTFQLLPSPSCKYLCVHMDTRLRWDYHREKLEAGATARLSALSALASSSWGTGLMNLRQVYRAVIVPQMLNGRSWPPARRHQHEADQYMGTSDVSTVYAAELRGLVLALQLVLDVHKAGATPGRCAIFTDNQAAFQVVLNPKCPSGQYILIEAVQVLDELRNQKWNLHYRWIPDYRWIPAPIKNKTYLVSSNIRRIYPIVYIIILSI</sequence>
<dbReference type="InterPro" id="IPR036397">
    <property type="entry name" value="RNaseH_sf"/>
</dbReference>
<keyword evidence="5" id="KW-1185">Reference proteome</keyword>
<dbReference type="EMBL" id="JH725225">
    <property type="protein sequence ID" value="EJP61112.1"/>
    <property type="molecule type" value="Genomic_DNA"/>
</dbReference>
<keyword evidence="1" id="KW-0862">Zinc</keyword>
<feature type="compositionally biased region" description="Low complexity" evidence="2">
    <location>
        <begin position="376"/>
        <end position="389"/>
    </location>
</feature>
<proteinExistence type="predicted"/>
<name>J4UF79_BEAB2</name>
<dbReference type="AlphaFoldDB" id="J4UF79"/>
<dbReference type="STRING" id="655819.J4UF79"/>
<evidence type="ECO:0000256" key="2">
    <source>
        <dbReference type="SAM" id="MobiDB-lite"/>
    </source>
</evidence>
<dbReference type="RefSeq" id="XP_008603268.1">
    <property type="nucleotide sequence ID" value="XM_008605046.1"/>
</dbReference>
<reference evidence="4 5" key="1">
    <citation type="journal article" date="2012" name="Sci. Rep.">
        <title>Genomic perspectives on the evolution of fungal entomopathogenicity in Beauveria bassiana.</title>
        <authorList>
            <person name="Xiao G."/>
            <person name="Ying S.H."/>
            <person name="Zheng P."/>
            <person name="Wang Z.L."/>
            <person name="Zhang S."/>
            <person name="Xie X.Q."/>
            <person name="Shang Y."/>
            <person name="St Leger R.J."/>
            <person name="Zhao G.P."/>
            <person name="Wang C."/>
            <person name="Feng M.G."/>
        </authorList>
    </citation>
    <scope>NUCLEOTIDE SEQUENCE [LARGE SCALE GENOMIC DNA]</scope>
    <source>
        <strain evidence="4 5">ARSEF 2860</strain>
    </source>
</reference>
<evidence type="ECO:0000256" key="1">
    <source>
        <dbReference type="PROSITE-ProRule" id="PRU00042"/>
    </source>
</evidence>
<feature type="region of interest" description="Disordered" evidence="2">
    <location>
        <begin position="313"/>
        <end position="354"/>
    </location>
</feature>
<dbReference type="SUPFAM" id="SSF53098">
    <property type="entry name" value="Ribonuclease H-like"/>
    <property type="match status" value="1"/>
</dbReference>
<keyword evidence="1" id="KW-0863">Zinc-finger</keyword>
<protein>
    <submittedName>
        <fullName evidence="4">Pol-like protein</fullName>
    </submittedName>
</protein>
<feature type="domain" description="C2H2-type" evidence="3">
    <location>
        <begin position="501"/>
        <end position="529"/>
    </location>
</feature>